<comment type="caution">
    <text evidence="5">The sequence shown here is derived from an EMBL/GenBank/DDBJ whole genome shotgun (WGS) entry which is preliminary data.</text>
</comment>
<dbReference type="Proteomes" id="UP001596047">
    <property type="component" value="Unassembled WGS sequence"/>
</dbReference>
<evidence type="ECO:0000256" key="3">
    <source>
        <dbReference type="SAM" id="Phobius"/>
    </source>
</evidence>
<feature type="transmembrane region" description="Helical" evidence="3">
    <location>
        <begin position="7"/>
        <end position="26"/>
    </location>
</feature>
<keyword evidence="6" id="KW-1185">Reference proteome</keyword>
<protein>
    <submittedName>
        <fullName evidence="5">SCO family protein</fullName>
    </submittedName>
</protein>
<comment type="similarity">
    <text evidence="1">Belongs to the SCO1/2 family.</text>
</comment>
<dbReference type="PANTHER" id="PTHR12151">
    <property type="entry name" value="ELECTRON TRANSPORT PROTIN SCO1/SENC FAMILY MEMBER"/>
    <property type="match status" value="1"/>
</dbReference>
<reference evidence="6" key="1">
    <citation type="journal article" date="2019" name="Int. J. Syst. Evol. Microbiol.">
        <title>The Global Catalogue of Microorganisms (GCM) 10K type strain sequencing project: providing services to taxonomists for standard genome sequencing and annotation.</title>
        <authorList>
            <consortium name="The Broad Institute Genomics Platform"/>
            <consortium name="The Broad Institute Genome Sequencing Center for Infectious Disease"/>
            <person name="Wu L."/>
            <person name="Ma J."/>
        </authorList>
    </citation>
    <scope>NUCLEOTIDE SEQUENCE [LARGE SCALE GENOMIC DNA]</scope>
    <source>
        <strain evidence="6">CGMCC 1.3240</strain>
    </source>
</reference>
<dbReference type="EMBL" id="JBHSOW010000096">
    <property type="protein sequence ID" value="MFC5652458.1"/>
    <property type="molecule type" value="Genomic_DNA"/>
</dbReference>
<evidence type="ECO:0000256" key="1">
    <source>
        <dbReference type="ARBA" id="ARBA00010996"/>
    </source>
</evidence>
<dbReference type="InterPro" id="IPR036249">
    <property type="entry name" value="Thioredoxin-like_sf"/>
</dbReference>
<dbReference type="PROSITE" id="PS51352">
    <property type="entry name" value="THIOREDOXIN_2"/>
    <property type="match status" value="1"/>
</dbReference>
<dbReference type="InterPro" id="IPR003782">
    <property type="entry name" value="SCO1/SenC"/>
</dbReference>
<dbReference type="CDD" id="cd02968">
    <property type="entry name" value="SCO"/>
    <property type="match status" value="1"/>
</dbReference>
<sequence>MGFARKYGFTIAVLALCAAMGLYLYLSNTKDTTPKLDKIITAPNFELTDLDGKTVTLDDSKGKVRVIYFFYANCPDICPPTTYLMTQVQNQLKEKGTFGKDVEFLSITFDPKRDSIAAMSKFAGKFDIDASGWKFLREDSEEDTKKLMKDFGLDLLKDEKTGLFTHTDTITIVDRQGEVRKYMTGSIQNTKADEITNVVNTLVDE</sequence>
<feature type="domain" description="Thioredoxin" evidence="4">
    <location>
        <begin position="36"/>
        <end position="204"/>
    </location>
</feature>
<dbReference type="Pfam" id="PF02630">
    <property type="entry name" value="SCO1-SenC"/>
    <property type="match status" value="1"/>
</dbReference>
<dbReference type="InterPro" id="IPR013766">
    <property type="entry name" value="Thioredoxin_domain"/>
</dbReference>
<keyword evidence="2" id="KW-0186">Copper</keyword>
<dbReference type="Gene3D" id="3.40.30.10">
    <property type="entry name" value="Glutaredoxin"/>
    <property type="match status" value="1"/>
</dbReference>
<dbReference type="PANTHER" id="PTHR12151:SF25">
    <property type="entry name" value="LINALOOL DEHYDRATASE_ISOMERASE DOMAIN-CONTAINING PROTEIN"/>
    <property type="match status" value="1"/>
</dbReference>
<evidence type="ECO:0000313" key="5">
    <source>
        <dbReference type="EMBL" id="MFC5652458.1"/>
    </source>
</evidence>
<name>A0ABW0W4T5_9BACL</name>
<dbReference type="RefSeq" id="WP_379191092.1">
    <property type="nucleotide sequence ID" value="NZ_JBHSOW010000096.1"/>
</dbReference>
<keyword evidence="3" id="KW-0812">Transmembrane</keyword>
<dbReference type="SUPFAM" id="SSF52833">
    <property type="entry name" value="Thioredoxin-like"/>
    <property type="match status" value="1"/>
</dbReference>
<organism evidence="5 6">
    <name type="scientific">Paenibacillus solisilvae</name>
    <dbReference type="NCBI Taxonomy" id="2486751"/>
    <lineage>
        <taxon>Bacteria</taxon>
        <taxon>Bacillati</taxon>
        <taxon>Bacillota</taxon>
        <taxon>Bacilli</taxon>
        <taxon>Bacillales</taxon>
        <taxon>Paenibacillaceae</taxon>
        <taxon>Paenibacillus</taxon>
    </lineage>
</organism>
<evidence type="ECO:0000256" key="2">
    <source>
        <dbReference type="ARBA" id="ARBA00023008"/>
    </source>
</evidence>
<evidence type="ECO:0000313" key="6">
    <source>
        <dbReference type="Proteomes" id="UP001596047"/>
    </source>
</evidence>
<evidence type="ECO:0000259" key="4">
    <source>
        <dbReference type="PROSITE" id="PS51352"/>
    </source>
</evidence>
<keyword evidence="3" id="KW-0472">Membrane</keyword>
<gene>
    <name evidence="5" type="ORF">ACFPYJ_25745</name>
</gene>
<accession>A0ABW0W4T5</accession>
<keyword evidence="3" id="KW-1133">Transmembrane helix</keyword>
<proteinExistence type="inferred from homology"/>